<dbReference type="GO" id="GO:0016020">
    <property type="term" value="C:membrane"/>
    <property type="evidence" value="ECO:0007669"/>
    <property type="project" value="GOC"/>
</dbReference>
<dbReference type="InterPro" id="IPR002129">
    <property type="entry name" value="PyrdxlP-dep_de-COase"/>
</dbReference>
<dbReference type="GO" id="GO:0030149">
    <property type="term" value="P:sphingolipid catabolic process"/>
    <property type="evidence" value="ECO:0007669"/>
    <property type="project" value="TreeGrafter"/>
</dbReference>
<evidence type="ECO:0000313" key="9">
    <source>
        <dbReference type="Proteomes" id="UP000785679"/>
    </source>
</evidence>
<dbReference type="InterPro" id="IPR015424">
    <property type="entry name" value="PyrdxlP-dep_Trfase"/>
</dbReference>
<dbReference type="Gene3D" id="3.40.640.10">
    <property type="entry name" value="Type I PLP-dependent aspartate aminotransferase-like (Major domain)"/>
    <property type="match status" value="1"/>
</dbReference>
<dbReference type="GO" id="GO:0030170">
    <property type="term" value="F:pyridoxal phosphate binding"/>
    <property type="evidence" value="ECO:0007669"/>
    <property type="project" value="InterPro"/>
</dbReference>
<feature type="compositionally biased region" description="Low complexity" evidence="7">
    <location>
        <begin position="410"/>
        <end position="421"/>
    </location>
</feature>
<dbReference type="InterPro" id="IPR015421">
    <property type="entry name" value="PyrdxlP-dep_Trfase_major"/>
</dbReference>
<comment type="cofactor">
    <cofactor evidence="1 6">
        <name>pyridoxal 5'-phosphate</name>
        <dbReference type="ChEBI" id="CHEBI:597326"/>
    </cofactor>
</comment>
<evidence type="ECO:0000256" key="5">
    <source>
        <dbReference type="ARBA" id="ARBA00042568"/>
    </source>
</evidence>
<evidence type="ECO:0000256" key="3">
    <source>
        <dbReference type="ARBA" id="ARBA00023239"/>
    </source>
</evidence>
<evidence type="ECO:0000256" key="4">
    <source>
        <dbReference type="ARBA" id="ARBA00038965"/>
    </source>
</evidence>
<evidence type="ECO:0000313" key="8">
    <source>
        <dbReference type="EMBL" id="TNV81482.1"/>
    </source>
</evidence>
<keyword evidence="3 6" id="KW-0456">Lyase</keyword>
<gene>
    <name evidence="8" type="ORF">FGO68_gene16508</name>
</gene>
<dbReference type="EC" id="4.1.2.27" evidence="4"/>
<evidence type="ECO:0000256" key="1">
    <source>
        <dbReference type="ARBA" id="ARBA00001933"/>
    </source>
</evidence>
<comment type="caution">
    <text evidence="8">The sequence shown here is derived from an EMBL/GenBank/DDBJ whole genome shotgun (WGS) entry which is preliminary data.</text>
</comment>
<dbReference type="Pfam" id="PF00282">
    <property type="entry name" value="Pyridoxal_deC"/>
    <property type="match status" value="1"/>
</dbReference>
<evidence type="ECO:0000256" key="6">
    <source>
        <dbReference type="RuleBase" id="RU000382"/>
    </source>
</evidence>
<sequence length="471" mass="53332">MLNLEPQADIFEKLSHVFQNPCSSFAHLETQLKEGLSPEQLEQVKLVAITVLATLAFGRILSFLKGFIKYVSNLRVNLQLTIFNIVTWLPCGKYYLDKEVKKARELFDKRVREKRKNQQHNLPETPWKEETILKRIKEGREEADKFFKNGGRLSGGVYTANEQHWDFISECMRENIESNPLHMAEFTNVTQMEAEILKMTLNLFHGPEGSCGLTTSGGTESILIAMLAYREWGKARGITKPNIVTSVTAHAAFDKACFYFGLEHRKVPLTKDFKIDMIAMKRAVDSNTVTLVASAPEYPWGSYDNVPQVAALAKQLGINCHSDCCLGSYINPFTEAAGFKLPRTQGKRQKRYPNLDSSQSMILPAWGSHRIRSTASPQTTSCPRSTGGPLTQSRCPSPPTQSSPTPTPRTGPSSRTPSKTPLPSWLQTPRKITGEMPRCMALQRRYPIRVWWAISYCFTWRRCWIQSEPHV</sequence>
<dbReference type="GO" id="GO:0005783">
    <property type="term" value="C:endoplasmic reticulum"/>
    <property type="evidence" value="ECO:0007669"/>
    <property type="project" value="TreeGrafter"/>
</dbReference>
<proteinExistence type="inferred from homology"/>
<dbReference type="GO" id="GO:0019752">
    <property type="term" value="P:carboxylic acid metabolic process"/>
    <property type="evidence" value="ECO:0007669"/>
    <property type="project" value="InterPro"/>
</dbReference>
<dbReference type="OrthoDB" id="10254570at2759"/>
<accession>A0A8J8T3Y9</accession>
<feature type="region of interest" description="Disordered" evidence="7">
    <location>
        <begin position="372"/>
        <end position="430"/>
    </location>
</feature>
<dbReference type="Proteomes" id="UP000785679">
    <property type="component" value="Unassembled WGS sequence"/>
</dbReference>
<organism evidence="8 9">
    <name type="scientific">Halteria grandinella</name>
    <dbReference type="NCBI Taxonomy" id="5974"/>
    <lineage>
        <taxon>Eukaryota</taxon>
        <taxon>Sar</taxon>
        <taxon>Alveolata</taxon>
        <taxon>Ciliophora</taxon>
        <taxon>Intramacronucleata</taxon>
        <taxon>Spirotrichea</taxon>
        <taxon>Stichotrichia</taxon>
        <taxon>Sporadotrichida</taxon>
        <taxon>Halteriidae</taxon>
        <taxon>Halteria</taxon>
    </lineage>
</organism>
<keyword evidence="9" id="KW-1185">Reference proteome</keyword>
<dbReference type="EMBL" id="RRYP01006086">
    <property type="protein sequence ID" value="TNV81482.1"/>
    <property type="molecule type" value="Genomic_DNA"/>
</dbReference>
<keyword evidence="2 6" id="KW-0663">Pyridoxal phosphate</keyword>
<evidence type="ECO:0000256" key="2">
    <source>
        <dbReference type="ARBA" id="ARBA00022898"/>
    </source>
</evidence>
<dbReference type="GO" id="GO:0008117">
    <property type="term" value="F:sphinganine-1-phosphate aldolase activity"/>
    <property type="evidence" value="ECO:0007669"/>
    <property type="project" value="UniProtKB-EC"/>
</dbReference>
<evidence type="ECO:0000256" key="7">
    <source>
        <dbReference type="SAM" id="MobiDB-lite"/>
    </source>
</evidence>
<dbReference type="InterPro" id="IPR050477">
    <property type="entry name" value="GrpII_AminoAcid_Decarb"/>
</dbReference>
<feature type="compositionally biased region" description="Polar residues" evidence="7">
    <location>
        <begin position="373"/>
        <end position="390"/>
    </location>
</feature>
<dbReference type="SUPFAM" id="SSF53383">
    <property type="entry name" value="PLP-dependent transferases"/>
    <property type="match status" value="1"/>
</dbReference>
<reference evidence="8" key="1">
    <citation type="submission" date="2019-06" db="EMBL/GenBank/DDBJ databases">
        <authorList>
            <person name="Zheng W."/>
        </authorList>
    </citation>
    <scope>NUCLEOTIDE SEQUENCE</scope>
    <source>
        <strain evidence="8">QDHG01</strain>
    </source>
</reference>
<feature type="compositionally biased region" description="Pro residues" evidence="7">
    <location>
        <begin position="396"/>
        <end position="409"/>
    </location>
</feature>
<comment type="similarity">
    <text evidence="6">Belongs to the group II decarboxylase family.</text>
</comment>
<protein>
    <recommendedName>
        <fullName evidence="4">sphinganine-1-phosphate aldolase</fullName>
        <ecNumber evidence="4">4.1.2.27</ecNumber>
    </recommendedName>
    <alternativeName>
        <fullName evidence="5">Sphingosine-1-phosphate aldolase</fullName>
    </alternativeName>
</protein>
<dbReference type="PANTHER" id="PTHR42735:SF6">
    <property type="entry name" value="SPHINGOSINE-1-PHOSPHATE LYASE 1"/>
    <property type="match status" value="1"/>
</dbReference>
<dbReference type="AlphaFoldDB" id="A0A8J8T3Y9"/>
<dbReference type="PANTHER" id="PTHR42735">
    <property type="match status" value="1"/>
</dbReference>
<name>A0A8J8T3Y9_HALGN</name>